<gene>
    <name evidence="2" type="ORF">RND81_06G024800</name>
</gene>
<dbReference type="AlphaFoldDB" id="A0AAW1K6A7"/>
<evidence type="ECO:0000313" key="2">
    <source>
        <dbReference type="EMBL" id="KAK9713397.1"/>
    </source>
</evidence>
<dbReference type="EMBL" id="JBDFQZ010000006">
    <property type="protein sequence ID" value="KAK9713397.1"/>
    <property type="molecule type" value="Genomic_DNA"/>
</dbReference>
<dbReference type="Proteomes" id="UP001443914">
    <property type="component" value="Unassembled WGS sequence"/>
</dbReference>
<proteinExistence type="predicted"/>
<keyword evidence="3" id="KW-1185">Reference proteome</keyword>
<feature type="region of interest" description="Disordered" evidence="1">
    <location>
        <begin position="18"/>
        <end position="88"/>
    </location>
</feature>
<comment type="caution">
    <text evidence="2">The sequence shown here is derived from an EMBL/GenBank/DDBJ whole genome shotgun (WGS) entry which is preliminary data.</text>
</comment>
<organism evidence="2 3">
    <name type="scientific">Saponaria officinalis</name>
    <name type="common">Common soapwort</name>
    <name type="synonym">Lychnis saponaria</name>
    <dbReference type="NCBI Taxonomy" id="3572"/>
    <lineage>
        <taxon>Eukaryota</taxon>
        <taxon>Viridiplantae</taxon>
        <taxon>Streptophyta</taxon>
        <taxon>Embryophyta</taxon>
        <taxon>Tracheophyta</taxon>
        <taxon>Spermatophyta</taxon>
        <taxon>Magnoliopsida</taxon>
        <taxon>eudicotyledons</taxon>
        <taxon>Gunneridae</taxon>
        <taxon>Pentapetalae</taxon>
        <taxon>Caryophyllales</taxon>
        <taxon>Caryophyllaceae</taxon>
        <taxon>Caryophylleae</taxon>
        <taxon>Saponaria</taxon>
    </lineage>
</organism>
<evidence type="ECO:0000313" key="3">
    <source>
        <dbReference type="Proteomes" id="UP001443914"/>
    </source>
</evidence>
<protein>
    <submittedName>
        <fullName evidence="2">Uncharacterized protein</fullName>
    </submittedName>
</protein>
<reference evidence="2" key="1">
    <citation type="submission" date="2024-03" db="EMBL/GenBank/DDBJ databases">
        <title>WGS assembly of Saponaria officinalis var. Norfolk2.</title>
        <authorList>
            <person name="Jenkins J."/>
            <person name="Shu S."/>
            <person name="Grimwood J."/>
            <person name="Barry K."/>
            <person name="Goodstein D."/>
            <person name="Schmutz J."/>
            <person name="Leebens-Mack J."/>
            <person name="Osbourn A."/>
        </authorList>
    </citation>
    <scope>NUCLEOTIDE SEQUENCE [LARGE SCALE GENOMIC DNA]</scope>
    <source>
        <strain evidence="2">JIC</strain>
    </source>
</reference>
<feature type="compositionally biased region" description="Polar residues" evidence="1">
    <location>
        <begin position="65"/>
        <end position="87"/>
    </location>
</feature>
<accession>A0AAW1K6A7</accession>
<sequence>MWSSDAEILEALAFMEEAFKPMAPQNPPVPEKTIRKRKKQRSPPDPEVPSFRLLGPDDDFLDSSEPITSSPDPDSQPPLNNQETSPSLIVLTDSPVLATDKKPPVTKLDDLPRKRTVVATEVYRSAYLQRDISILGDLNKSEKQILHFVLVDSYHDREIVFKAQIQSLTRSNLKSLVEGDRVSTNVVHAWCGILNTNERFKSRDSPSRIFVSFSMTNIFASVAPTSGQPFLFCFNLGNSKLQVIHPRKARSILYSNHIQPAKDLLIRLLQDNLPVVNSISWMTPEVFIPDSNLDCHQTDNALHLLRIMETYKGSKKRYSTGITNETQLKRFALRVCHT</sequence>
<name>A0AAW1K6A7_SAPOF</name>
<evidence type="ECO:0000256" key="1">
    <source>
        <dbReference type="SAM" id="MobiDB-lite"/>
    </source>
</evidence>